<dbReference type="InterPro" id="IPR036259">
    <property type="entry name" value="MFS_trans_sf"/>
</dbReference>
<evidence type="ECO:0000256" key="1">
    <source>
        <dbReference type="ARBA" id="ARBA00004141"/>
    </source>
</evidence>
<dbReference type="EnsemblPlants" id="Pp3c21_8500V3.4">
    <property type="protein sequence ID" value="Pp3c21_8500V3.4"/>
    <property type="gene ID" value="Pp3c21_8500"/>
</dbReference>
<dbReference type="InterPro" id="IPR039309">
    <property type="entry name" value="BT1"/>
</dbReference>
<evidence type="ECO:0000256" key="4">
    <source>
        <dbReference type="ARBA" id="ARBA00022692"/>
    </source>
</evidence>
<dbReference type="Proteomes" id="UP000006727">
    <property type="component" value="Chromosome 21"/>
</dbReference>
<evidence type="ECO:0000256" key="7">
    <source>
        <dbReference type="SAM" id="Phobius"/>
    </source>
</evidence>
<gene>
    <name evidence="8" type="primary">LOC112274129</name>
</gene>
<feature type="transmembrane region" description="Helical" evidence="7">
    <location>
        <begin position="192"/>
        <end position="212"/>
    </location>
</feature>
<dbReference type="Gramene" id="Pp3c21_8500V3.4">
    <property type="protein sequence ID" value="Pp3c21_8500V3.4"/>
    <property type="gene ID" value="Pp3c21_8500"/>
</dbReference>
<feature type="transmembrane region" description="Helical" evidence="7">
    <location>
        <begin position="286"/>
        <end position="310"/>
    </location>
</feature>
<dbReference type="Pfam" id="PF03092">
    <property type="entry name" value="BT1"/>
    <property type="match status" value="2"/>
</dbReference>
<feature type="transmembrane region" description="Helical" evidence="7">
    <location>
        <begin position="12"/>
        <end position="31"/>
    </location>
</feature>
<keyword evidence="5 7" id="KW-1133">Transmembrane helix</keyword>
<feature type="transmembrane region" description="Helical" evidence="7">
    <location>
        <begin position="254"/>
        <end position="274"/>
    </location>
</feature>
<protein>
    <submittedName>
        <fullName evidence="8">Uncharacterized protein</fullName>
    </submittedName>
</protein>
<keyword evidence="3" id="KW-0813">Transport</keyword>
<dbReference type="PANTHER" id="PTHR31585:SF2">
    <property type="entry name" value="FOLATE-BIOPTERIN TRANSPORTER 7-RELATED"/>
    <property type="match status" value="1"/>
</dbReference>
<organism evidence="8 9">
    <name type="scientific">Physcomitrium patens</name>
    <name type="common">Spreading-leaved earth moss</name>
    <name type="synonym">Physcomitrella patens</name>
    <dbReference type="NCBI Taxonomy" id="3218"/>
    <lineage>
        <taxon>Eukaryota</taxon>
        <taxon>Viridiplantae</taxon>
        <taxon>Streptophyta</taxon>
        <taxon>Embryophyta</taxon>
        <taxon>Bryophyta</taxon>
        <taxon>Bryophytina</taxon>
        <taxon>Bryopsida</taxon>
        <taxon>Funariidae</taxon>
        <taxon>Funariales</taxon>
        <taxon>Funariaceae</taxon>
        <taxon>Physcomitrium</taxon>
    </lineage>
</organism>
<keyword evidence="6 7" id="KW-0472">Membrane</keyword>
<feature type="transmembrane region" description="Helical" evidence="7">
    <location>
        <begin position="362"/>
        <end position="380"/>
    </location>
</feature>
<dbReference type="GO" id="GO:0016020">
    <property type="term" value="C:membrane"/>
    <property type="evidence" value="ECO:0007669"/>
    <property type="project" value="UniProtKB-SubCell"/>
</dbReference>
<evidence type="ECO:0000256" key="5">
    <source>
        <dbReference type="ARBA" id="ARBA00022989"/>
    </source>
</evidence>
<feature type="transmembrane region" description="Helical" evidence="7">
    <location>
        <begin position="109"/>
        <end position="130"/>
    </location>
</feature>
<proteinExistence type="inferred from homology"/>
<comment type="similarity">
    <text evidence="2">Belongs to the major facilitator superfamily. Folate-biopterin transporter (TC 2.A.71) family.</text>
</comment>
<evidence type="ECO:0000256" key="2">
    <source>
        <dbReference type="ARBA" id="ARBA00007015"/>
    </source>
</evidence>
<dbReference type="AlphaFoldDB" id="A0A7I4CBW4"/>
<dbReference type="PANTHER" id="PTHR31585">
    <property type="entry name" value="FOLATE-BIOPTERIN TRANSPORTER 1, CHLOROPLASTIC"/>
    <property type="match status" value="1"/>
</dbReference>
<feature type="transmembrane region" description="Helical" evidence="7">
    <location>
        <begin position="51"/>
        <end position="71"/>
    </location>
</feature>
<dbReference type="Gene3D" id="1.20.1250.20">
    <property type="entry name" value="MFS general substrate transporter like domains"/>
    <property type="match status" value="1"/>
</dbReference>
<accession>A0A7I4CBW4</accession>
<evidence type="ECO:0000256" key="6">
    <source>
        <dbReference type="ARBA" id="ARBA00023136"/>
    </source>
</evidence>
<evidence type="ECO:0000256" key="3">
    <source>
        <dbReference type="ARBA" id="ARBA00022448"/>
    </source>
</evidence>
<reference evidence="8 9" key="1">
    <citation type="journal article" date="2008" name="Science">
        <title>The Physcomitrella genome reveals evolutionary insights into the conquest of land by plants.</title>
        <authorList>
            <person name="Rensing S."/>
            <person name="Lang D."/>
            <person name="Zimmer A."/>
            <person name="Terry A."/>
            <person name="Salamov A."/>
            <person name="Shapiro H."/>
            <person name="Nishiyama T."/>
            <person name="Perroud P.-F."/>
            <person name="Lindquist E."/>
            <person name="Kamisugi Y."/>
            <person name="Tanahashi T."/>
            <person name="Sakakibara K."/>
            <person name="Fujita T."/>
            <person name="Oishi K."/>
            <person name="Shin-I T."/>
            <person name="Kuroki Y."/>
            <person name="Toyoda A."/>
            <person name="Suzuki Y."/>
            <person name="Hashimoto A."/>
            <person name="Yamaguchi K."/>
            <person name="Sugano A."/>
            <person name="Kohara Y."/>
            <person name="Fujiyama A."/>
            <person name="Anterola A."/>
            <person name="Aoki S."/>
            <person name="Ashton N."/>
            <person name="Barbazuk W.B."/>
            <person name="Barker E."/>
            <person name="Bennetzen J."/>
            <person name="Bezanilla M."/>
            <person name="Blankenship R."/>
            <person name="Cho S.H."/>
            <person name="Dutcher S."/>
            <person name="Estelle M."/>
            <person name="Fawcett J.A."/>
            <person name="Gundlach H."/>
            <person name="Hanada K."/>
            <person name="Heyl A."/>
            <person name="Hicks K.A."/>
            <person name="Hugh J."/>
            <person name="Lohr M."/>
            <person name="Mayer K."/>
            <person name="Melkozernov A."/>
            <person name="Murata T."/>
            <person name="Nelson D."/>
            <person name="Pils B."/>
            <person name="Prigge M."/>
            <person name="Reiss B."/>
            <person name="Renner T."/>
            <person name="Rombauts S."/>
            <person name="Rushton P."/>
            <person name="Sanderfoot A."/>
            <person name="Schween G."/>
            <person name="Shiu S.-H."/>
            <person name="Stueber K."/>
            <person name="Theodoulou F.L."/>
            <person name="Tu H."/>
            <person name="Van de Peer Y."/>
            <person name="Verrier P.J."/>
            <person name="Waters E."/>
            <person name="Wood A."/>
            <person name="Yang L."/>
            <person name="Cove D."/>
            <person name="Cuming A."/>
            <person name="Hasebe M."/>
            <person name="Lucas S."/>
            <person name="Mishler D.B."/>
            <person name="Reski R."/>
            <person name="Grigoriev I."/>
            <person name="Quatrano R.S."/>
            <person name="Boore J.L."/>
        </authorList>
    </citation>
    <scope>NUCLEOTIDE SEQUENCE [LARGE SCALE GENOMIC DNA]</scope>
    <source>
        <strain evidence="8 9">cv. Gransden 2004</strain>
    </source>
</reference>
<reference evidence="8 9" key="2">
    <citation type="journal article" date="2018" name="Plant J.">
        <title>The Physcomitrella patens chromosome-scale assembly reveals moss genome structure and evolution.</title>
        <authorList>
            <person name="Lang D."/>
            <person name="Ullrich K.K."/>
            <person name="Murat F."/>
            <person name="Fuchs J."/>
            <person name="Jenkins J."/>
            <person name="Haas F.B."/>
            <person name="Piednoel M."/>
            <person name="Gundlach H."/>
            <person name="Van Bel M."/>
            <person name="Meyberg R."/>
            <person name="Vives C."/>
            <person name="Morata J."/>
            <person name="Symeonidi A."/>
            <person name="Hiss M."/>
            <person name="Muchero W."/>
            <person name="Kamisugi Y."/>
            <person name="Saleh O."/>
            <person name="Blanc G."/>
            <person name="Decker E.L."/>
            <person name="van Gessel N."/>
            <person name="Grimwood J."/>
            <person name="Hayes R.D."/>
            <person name="Graham S.W."/>
            <person name="Gunter L.E."/>
            <person name="McDaniel S.F."/>
            <person name="Hoernstein S.N.W."/>
            <person name="Larsson A."/>
            <person name="Li F.W."/>
            <person name="Perroud P.F."/>
            <person name="Phillips J."/>
            <person name="Ranjan P."/>
            <person name="Rokshar D.S."/>
            <person name="Rothfels C.J."/>
            <person name="Schneider L."/>
            <person name="Shu S."/>
            <person name="Stevenson D.W."/>
            <person name="Thummler F."/>
            <person name="Tillich M."/>
            <person name="Villarreal Aguilar J.C."/>
            <person name="Widiez T."/>
            <person name="Wong G.K."/>
            <person name="Wymore A."/>
            <person name="Zhang Y."/>
            <person name="Zimmer A.D."/>
            <person name="Quatrano R.S."/>
            <person name="Mayer K.F.X."/>
            <person name="Goodstein D."/>
            <person name="Casacuberta J.M."/>
            <person name="Vandepoele K."/>
            <person name="Reski R."/>
            <person name="Cuming A.C."/>
            <person name="Tuskan G.A."/>
            <person name="Maumus F."/>
            <person name="Salse J."/>
            <person name="Schmutz J."/>
            <person name="Rensing S.A."/>
        </authorList>
    </citation>
    <scope>NUCLEOTIDE SEQUENCE [LARGE SCALE GENOMIC DNA]</scope>
    <source>
        <strain evidence="8 9">cv. Gransden 2004</strain>
    </source>
</reference>
<keyword evidence="4 7" id="KW-0812">Transmembrane</keyword>
<dbReference type="CDD" id="cd17484">
    <property type="entry name" value="MFS_FBT"/>
    <property type="match status" value="1"/>
</dbReference>
<reference evidence="8" key="3">
    <citation type="submission" date="2020-12" db="UniProtKB">
        <authorList>
            <consortium name="EnsemblPlants"/>
        </authorList>
    </citation>
    <scope>IDENTIFICATION</scope>
</reference>
<evidence type="ECO:0000313" key="9">
    <source>
        <dbReference type="Proteomes" id="UP000006727"/>
    </source>
</evidence>
<name>A0A7I4CBW4_PHYPA</name>
<keyword evidence="9" id="KW-1185">Reference proteome</keyword>
<dbReference type="EMBL" id="ABEU02000021">
    <property type="status" value="NOT_ANNOTATED_CDS"/>
    <property type="molecule type" value="Genomic_DNA"/>
</dbReference>
<sequence>MGTITRLSKIYGGSFLSLVSLCYFLQSFRSFPWMAMTFWYKDNLKVDPGTMQFLMSTTMLPMVAKPVYGIISDSVYIKGAHRIPYLVLAGGLQLFAWTAIALFSGVSSAASMLTAFLTITNLGGAISEVVQDAMVAEAGKNKAGAQPGSVRDTDDNPELKQFQGRKDVGSAMWDQMAKLKEALQKPALHRPLLWFLSSFALIPGLGSSMFFFQTEYLGLNASVLGLARLVGQVGLIFGSMLYNKALKGVPVRRLFVYVQILLSLCMLTDVVFVKRINLELGIPDKWFVLGASAFVEAIGQFKSLPFMVLLAQLCPSGSEASVFSFFSAASCLAGLLNGYLGVVLSSQLNISAKDFSGLPTGILISASCALLPILWIGLIPEEGKSAKETRTNSVEAKKAL</sequence>
<comment type="subcellular location">
    <subcellularLocation>
        <location evidence="1">Membrane</location>
        <topology evidence="1">Multi-pass membrane protein</topology>
    </subcellularLocation>
</comment>
<feature type="transmembrane region" description="Helical" evidence="7">
    <location>
        <begin position="322"/>
        <end position="342"/>
    </location>
</feature>
<feature type="transmembrane region" description="Helical" evidence="7">
    <location>
        <begin position="83"/>
        <end position="103"/>
    </location>
</feature>
<dbReference type="SUPFAM" id="SSF103473">
    <property type="entry name" value="MFS general substrate transporter"/>
    <property type="match status" value="1"/>
</dbReference>
<evidence type="ECO:0000313" key="8">
    <source>
        <dbReference type="EnsemblPlants" id="Pp3c21_8500V3.4"/>
    </source>
</evidence>
<feature type="transmembrane region" description="Helical" evidence="7">
    <location>
        <begin position="218"/>
        <end position="242"/>
    </location>
</feature>